<dbReference type="SUPFAM" id="SSF48576">
    <property type="entry name" value="Terpenoid synthases"/>
    <property type="match status" value="1"/>
</dbReference>
<dbReference type="GO" id="GO:0051996">
    <property type="term" value="F:squalene synthase [NAD(P)H] activity"/>
    <property type="evidence" value="ECO:0007669"/>
    <property type="project" value="InterPro"/>
</dbReference>
<dbReference type="SFLD" id="SFLDS00005">
    <property type="entry name" value="Isoprenoid_Synthase_Type_I"/>
    <property type="match status" value="1"/>
</dbReference>
<dbReference type="InterPro" id="IPR019845">
    <property type="entry name" value="Squalene/phytoene_synthase_CS"/>
</dbReference>
<dbReference type="CDD" id="cd00683">
    <property type="entry name" value="Trans_IPPS_HH"/>
    <property type="match status" value="1"/>
</dbReference>
<dbReference type="EMBL" id="CP029487">
    <property type="protein sequence ID" value="QCT71390.1"/>
    <property type="molecule type" value="Genomic_DNA"/>
</dbReference>
<keyword evidence="2" id="KW-0808">Transferase</keyword>
<accession>A0A4P9C7F9</accession>
<evidence type="ECO:0000313" key="3">
    <source>
        <dbReference type="EMBL" id="QCT71390.1"/>
    </source>
</evidence>
<dbReference type="InterPro" id="IPR044843">
    <property type="entry name" value="Trans_IPPS_bact-type"/>
</dbReference>
<dbReference type="KEGG" id="emt:CPZ25_008620"/>
<protein>
    <submittedName>
        <fullName evidence="3">Phytoene/squalene synthase family protein</fullName>
    </submittedName>
</protein>
<dbReference type="AlphaFoldDB" id="A0A4P9C7F9"/>
<dbReference type="PROSITE" id="PS01045">
    <property type="entry name" value="SQUALEN_PHYTOEN_SYN_2"/>
    <property type="match status" value="1"/>
</dbReference>
<dbReference type="RefSeq" id="WP_096920196.1">
    <property type="nucleotide sequence ID" value="NZ_CP029487.1"/>
</dbReference>
<evidence type="ECO:0000256" key="1">
    <source>
        <dbReference type="ARBA" id="ARBA00004829"/>
    </source>
</evidence>
<dbReference type="Pfam" id="PF00494">
    <property type="entry name" value="SQS_PSY"/>
    <property type="match status" value="1"/>
</dbReference>
<dbReference type="InterPro" id="IPR008949">
    <property type="entry name" value="Isoprenoid_synthase_dom_sf"/>
</dbReference>
<evidence type="ECO:0000256" key="2">
    <source>
        <dbReference type="ARBA" id="ARBA00022679"/>
    </source>
</evidence>
<name>A0A4P9C7F9_EUBML</name>
<keyword evidence="4" id="KW-1185">Reference proteome</keyword>
<dbReference type="GO" id="GO:0016117">
    <property type="term" value="P:carotenoid biosynthetic process"/>
    <property type="evidence" value="ECO:0007669"/>
    <property type="project" value="UniProtKB-ARBA"/>
</dbReference>
<comment type="pathway">
    <text evidence="1">Carotenoid biosynthesis.</text>
</comment>
<proteinExistence type="predicted"/>
<evidence type="ECO:0000313" key="4">
    <source>
        <dbReference type="Proteomes" id="UP000218387"/>
    </source>
</evidence>
<reference evidence="3 4" key="1">
    <citation type="submission" date="2018-05" db="EMBL/GenBank/DDBJ databases">
        <title>Genome comparison of Eubacterium sp.</title>
        <authorList>
            <person name="Feng Y."/>
            <person name="Sanchez-Andrea I."/>
            <person name="Stams A.J.M."/>
            <person name="De Vos W.M."/>
        </authorList>
    </citation>
    <scope>NUCLEOTIDE SEQUENCE [LARGE SCALE GENOMIC DNA]</scope>
    <source>
        <strain evidence="3 4">YI</strain>
    </source>
</reference>
<dbReference type="GO" id="GO:0004311">
    <property type="term" value="F:geranylgeranyl diphosphate synthase activity"/>
    <property type="evidence" value="ECO:0007669"/>
    <property type="project" value="InterPro"/>
</dbReference>
<dbReference type="SFLD" id="SFLDG01212">
    <property type="entry name" value="Phytoene_synthase_like"/>
    <property type="match status" value="1"/>
</dbReference>
<organism evidence="3 4">
    <name type="scientific">Eubacterium maltosivorans</name>
    <dbReference type="NCBI Taxonomy" id="2041044"/>
    <lineage>
        <taxon>Bacteria</taxon>
        <taxon>Bacillati</taxon>
        <taxon>Bacillota</taxon>
        <taxon>Clostridia</taxon>
        <taxon>Eubacteriales</taxon>
        <taxon>Eubacteriaceae</taxon>
        <taxon>Eubacterium</taxon>
    </lineage>
</organism>
<dbReference type="Gene3D" id="1.10.600.10">
    <property type="entry name" value="Farnesyl Diphosphate Synthase"/>
    <property type="match status" value="1"/>
</dbReference>
<dbReference type="Proteomes" id="UP000218387">
    <property type="component" value="Chromosome"/>
</dbReference>
<gene>
    <name evidence="3" type="ORF">CPZ25_008620</name>
</gene>
<sequence>MSTSLERDYAFCEDVIRKNSKSFYRAFSALPRQKALSIFAIYAFCRRADDLADIQRDRRRLETFQETFESFKAGITPDDPMWRALRHTVEHYNIGLAPFDDMLTGQRMDLSFEQPATQTALEDYCYYVAGSVGLMILPVLSKHHRLLEQNAVDLGKAMQLTNILRDVGEDLVNRRIYIPREIQLLYGYSDDELRRQTVNYTFKQLWEYEARRSEFLYKKALMGLPLFDADSRLPVLLAAVLYRQILTAVRDNHYDCFSKRAVVPKARQLLLYRQSSEAVRNLRGNPL</sequence>
<dbReference type="SFLD" id="SFLDG01018">
    <property type="entry name" value="Squalene/Phytoene_Synthase_Lik"/>
    <property type="match status" value="1"/>
</dbReference>
<dbReference type="InterPro" id="IPR033904">
    <property type="entry name" value="Trans_IPPS_HH"/>
</dbReference>
<dbReference type="InterPro" id="IPR002060">
    <property type="entry name" value="Squ/phyt_synthse"/>
</dbReference>
<dbReference type="PANTHER" id="PTHR31480">
    <property type="entry name" value="BIFUNCTIONAL LYCOPENE CYCLASE/PHYTOENE SYNTHASE"/>
    <property type="match status" value="1"/>
</dbReference>